<dbReference type="WBParaSite" id="Hba_17008">
    <property type="protein sequence ID" value="Hba_17008"/>
    <property type="gene ID" value="Hba_17008"/>
</dbReference>
<reference evidence="3" key="1">
    <citation type="submission" date="2016-11" db="UniProtKB">
        <authorList>
            <consortium name="WormBaseParasite"/>
        </authorList>
    </citation>
    <scope>IDENTIFICATION</scope>
</reference>
<name>A0A1I7XHM1_HETBA</name>
<dbReference type="Proteomes" id="UP000095283">
    <property type="component" value="Unplaced"/>
</dbReference>
<dbReference type="AlphaFoldDB" id="A0A1I7XHM1"/>
<keyword evidence="1" id="KW-0812">Transmembrane</keyword>
<evidence type="ECO:0000313" key="2">
    <source>
        <dbReference type="Proteomes" id="UP000095283"/>
    </source>
</evidence>
<evidence type="ECO:0000313" key="3">
    <source>
        <dbReference type="WBParaSite" id="Hba_17008"/>
    </source>
</evidence>
<keyword evidence="1" id="KW-1133">Transmembrane helix</keyword>
<feature type="transmembrane region" description="Helical" evidence="1">
    <location>
        <begin position="45"/>
        <end position="63"/>
    </location>
</feature>
<organism evidence="2 3">
    <name type="scientific">Heterorhabditis bacteriophora</name>
    <name type="common">Entomopathogenic nematode worm</name>
    <dbReference type="NCBI Taxonomy" id="37862"/>
    <lineage>
        <taxon>Eukaryota</taxon>
        <taxon>Metazoa</taxon>
        <taxon>Ecdysozoa</taxon>
        <taxon>Nematoda</taxon>
        <taxon>Chromadorea</taxon>
        <taxon>Rhabditida</taxon>
        <taxon>Rhabditina</taxon>
        <taxon>Rhabditomorpha</taxon>
        <taxon>Strongyloidea</taxon>
        <taxon>Heterorhabditidae</taxon>
        <taxon>Heterorhabditis</taxon>
    </lineage>
</organism>
<keyword evidence="2" id="KW-1185">Reference proteome</keyword>
<accession>A0A1I7XHM1</accession>
<sequence length="245" mass="26902">MSSSSKSNQCQRGYSAPGAIPPKTVNIITLFISFLKYSVSMVRNWYLKFYSLVGVSLSLFVFIDKSTAKKHDSSVKSSSGVSENSFYSTGSYSPELTVTLIRPDPNPARTVPPRLPADTVIDATNMCSSLDDGDILSCTNNHSTYNDGETSNESATATSPLKQSCLVGSRSHVRKNADTTVNREDVETAPMSYSAVVSRAIVTLLASWNELFEAIPPNEHEMMLTDINEQGLEKFNHQNLLPRFL</sequence>
<keyword evidence="1" id="KW-0472">Membrane</keyword>
<feature type="transmembrane region" description="Helical" evidence="1">
    <location>
        <begin position="20"/>
        <end position="39"/>
    </location>
</feature>
<protein>
    <submittedName>
        <fullName evidence="3">Uncharacterized protein</fullName>
    </submittedName>
</protein>
<proteinExistence type="predicted"/>
<evidence type="ECO:0000256" key="1">
    <source>
        <dbReference type="SAM" id="Phobius"/>
    </source>
</evidence>